<feature type="compositionally biased region" description="Basic and acidic residues" evidence="1">
    <location>
        <begin position="274"/>
        <end position="283"/>
    </location>
</feature>
<dbReference type="EMBL" id="MSFM01000003">
    <property type="protein sequence ID" value="PKY06241.1"/>
    <property type="molecule type" value="Genomic_DNA"/>
</dbReference>
<feature type="region of interest" description="Disordered" evidence="1">
    <location>
        <begin position="208"/>
        <end position="333"/>
    </location>
</feature>
<feature type="region of interest" description="Disordered" evidence="1">
    <location>
        <begin position="173"/>
        <end position="192"/>
    </location>
</feature>
<feature type="compositionally biased region" description="Acidic residues" evidence="1">
    <location>
        <begin position="285"/>
        <end position="295"/>
    </location>
</feature>
<keyword evidence="3" id="KW-1185">Reference proteome</keyword>
<protein>
    <submittedName>
        <fullName evidence="2">Uncharacterized protein</fullName>
    </submittedName>
</protein>
<sequence>MKSSSTKLPNGHGSLYKEVRFSPTATPIPIRRALSVPNTHSVLKSDLSPRSLDRYSPLAADYLEESRSLLVRQRTLFEDERRLWERERAILNARVAELESQLKNQETPSSFPPLSTNQSTQNQTPSSNTSQVWEGTSPSSPPTRVFGHPEKSDRASPSAMEQGGSLTVSLDAALSPKSHPSDPAAGGSVPVPIEKLDSKLDGITLKSSALHPEIVARVMTPPSPRSPETSPSMTSQKSERRNSLKLRLSELGPPEKNLTRDAGHTPMVVMDSDAETKSPHVVDEGAGEGADEGDDPSPLAPDALRQPAENSDSYFASLPDDPALTGPLSLLNDEEHDSGFLKELDQKLLDQAWQALGSSRDSSDRKERAEPPSQEPELRFKNATNFGTAFGHKF</sequence>
<dbReference type="VEuPathDB" id="FungiDB:P168DRAFT_316262"/>
<comment type="caution">
    <text evidence="2">The sequence shown here is derived from an EMBL/GenBank/DDBJ whole genome shotgun (WGS) entry which is preliminary data.</text>
</comment>
<proteinExistence type="predicted"/>
<dbReference type="RefSeq" id="XP_024694835.1">
    <property type="nucleotide sequence ID" value="XM_024839991.1"/>
</dbReference>
<name>A0A2I1D8N2_ASPC2</name>
<organism evidence="2 3">
    <name type="scientific">Aspergillus campestris (strain IBT 28561)</name>
    <dbReference type="NCBI Taxonomy" id="1392248"/>
    <lineage>
        <taxon>Eukaryota</taxon>
        <taxon>Fungi</taxon>
        <taxon>Dikarya</taxon>
        <taxon>Ascomycota</taxon>
        <taxon>Pezizomycotina</taxon>
        <taxon>Eurotiomycetes</taxon>
        <taxon>Eurotiomycetidae</taxon>
        <taxon>Eurotiales</taxon>
        <taxon>Aspergillaceae</taxon>
        <taxon>Aspergillus</taxon>
        <taxon>Aspergillus subgen. Circumdati</taxon>
    </lineage>
</organism>
<gene>
    <name evidence="2" type="ORF">P168DRAFT_316262</name>
</gene>
<evidence type="ECO:0000313" key="3">
    <source>
        <dbReference type="Proteomes" id="UP000234254"/>
    </source>
</evidence>
<feature type="region of interest" description="Disordered" evidence="1">
    <location>
        <begin position="1"/>
        <end position="20"/>
    </location>
</feature>
<dbReference type="GeneID" id="36547515"/>
<feature type="region of interest" description="Disordered" evidence="1">
    <location>
        <begin position="101"/>
        <end position="165"/>
    </location>
</feature>
<evidence type="ECO:0000313" key="2">
    <source>
        <dbReference type="EMBL" id="PKY06241.1"/>
    </source>
</evidence>
<reference evidence="2" key="1">
    <citation type="submission" date="2016-12" db="EMBL/GenBank/DDBJ databases">
        <title>The genomes of Aspergillus section Nigri reveals drivers in fungal speciation.</title>
        <authorList>
            <consortium name="DOE Joint Genome Institute"/>
            <person name="Vesth T.C."/>
            <person name="Nybo J."/>
            <person name="Theobald S."/>
            <person name="Brandl J."/>
            <person name="Frisvad J.C."/>
            <person name="Nielsen K.F."/>
            <person name="Lyhne E.K."/>
            <person name="Kogle M.E."/>
            <person name="Kuo A."/>
            <person name="Riley R."/>
            <person name="Clum A."/>
            <person name="Nolan M."/>
            <person name="Lipzen A."/>
            <person name="Salamov A."/>
            <person name="Henrissat B."/>
            <person name="Wiebenga A."/>
            <person name="De vries R.P."/>
            <person name="Grigoriev I.V."/>
            <person name="Mortensen U.H."/>
            <person name="Andersen M.R."/>
            <person name="Baker S.E."/>
        </authorList>
    </citation>
    <scope>NUCLEOTIDE SEQUENCE</scope>
    <source>
        <strain evidence="2">IBT 28561</strain>
    </source>
</reference>
<dbReference type="OrthoDB" id="5427699at2759"/>
<dbReference type="AlphaFoldDB" id="A0A2I1D8N2"/>
<evidence type="ECO:0000256" key="1">
    <source>
        <dbReference type="SAM" id="MobiDB-lite"/>
    </source>
</evidence>
<feature type="compositionally biased region" description="Polar residues" evidence="1">
    <location>
        <begin position="101"/>
        <end position="114"/>
    </location>
</feature>
<accession>A0A2I1D8N2</accession>
<feature type="region of interest" description="Disordered" evidence="1">
    <location>
        <begin position="355"/>
        <end position="394"/>
    </location>
</feature>
<feature type="compositionally biased region" description="Basic and acidic residues" evidence="1">
    <location>
        <begin position="361"/>
        <end position="380"/>
    </location>
</feature>
<feature type="compositionally biased region" description="Low complexity" evidence="1">
    <location>
        <begin position="226"/>
        <end position="235"/>
    </location>
</feature>
<feature type="compositionally biased region" description="Low complexity" evidence="1">
    <location>
        <begin position="115"/>
        <end position="131"/>
    </location>
</feature>
<dbReference type="Proteomes" id="UP000234254">
    <property type="component" value="Unassembled WGS sequence"/>
</dbReference>